<organism evidence="1">
    <name type="scientific">Thermosulfurimonas dismutans</name>
    <dbReference type="NCBI Taxonomy" id="999894"/>
    <lineage>
        <taxon>Bacteria</taxon>
        <taxon>Pseudomonadati</taxon>
        <taxon>Thermodesulfobacteriota</taxon>
        <taxon>Thermodesulfobacteria</taxon>
        <taxon>Thermodesulfobacteriales</taxon>
        <taxon>Thermodesulfobacteriaceae</taxon>
        <taxon>Thermosulfurimonas</taxon>
    </lineage>
</organism>
<name>A0A7C3CKK5_9BACT</name>
<protein>
    <submittedName>
        <fullName evidence="1">Uncharacterized protein</fullName>
    </submittedName>
</protein>
<dbReference type="AlphaFoldDB" id="A0A7C3CKK5"/>
<evidence type="ECO:0000313" key="1">
    <source>
        <dbReference type="EMBL" id="HFC97876.1"/>
    </source>
</evidence>
<dbReference type="EMBL" id="DRMH01000071">
    <property type="protein sequence ID" value="HFC97876.1"/>
    <property type="molecule type" value="Genomic_DNA"/>
</dbReference>
<gene>
    <name evidence="1" type="ORF">ENJ40_05400</name>
</gene>
<proteinExistence type="predicted"/>
<comment type="caution">
    <text evidence="1">The sequence shown here is derived from an EMBL/GenBank/DDBJ whole genome shotgun (WGS) entry which is preliminary data.</text>
</comment>
<reference evidence="1" key="1">
    <citation type="journal article" date="2020" name="mSystems">
        <title>Genome- and Community-Level Interaction Insights into Carbon Utilization and Element Cycling Functions of Hydrothermarchaeota in Hydrothermal Sediment.</title>
        <authorList>
            <person name="Zhou Z."/>
            <person name="Liu Y."/>
            <person name="Xu W."/>
            <person name="Pan J."/>
            <person name="Luo Z.H."/>
            <person name="Li M."/>
        </authorList>
    </citation>
    <scope>NUCLEOTIDE SEQUENCE [LARGE SCALE GENOMIC DNA]</scope>
    <source>
        <strain evidence="1">HyVt-483</strain>
    </source>
</reference>
<sequence length="65" mass="7572">MSIPKKVVYDETGKPVEVILPWDVFQEIEEVLGLDLDEEAKEALRQARKDREDGREEAYIPLEEL</sequence>
<accession>A0A7C3CKK5</accession>
<dbReference type="Proteomes" id="UP000886043">
    <property type="component" value="Unassembled WGS sequence"/>
</dbReference>